<evidence type="ECO:0000313" key="2">
    <source>
        <dbReference type="EMBL" id="TNN53467.1"/>
    </source>
</evidence>
<sequence>MNASLEAFMCSGWKQETGNRKQETGNQQTGNRKPADRKQETTRGEQHVSVVVVVWGGGPIRPIRFQLLDLHEEQSDEDEEQRDIARLPGPRSDETLSLGPDLFPGLHVFASGLQELLVGQVEGLADGERDLLRLRPQTRCVID</sequence>
<gene>
    <name evidence="2" type="ORF">EYF80_036309</name>
</gene>
<accession>A0A4Z2GIZ5</accession>
<feature type="region of interest" description="Disordered" evidence="1">
    <location>
        <begin position="71"/>
        <end position="98"/>
    </location>
</feature>
<evidence type="ECO:0000256" key="1">
    <source>
        <dbReference type="SAM" id="MobiDB-lite"/>
    </source>
</evidence>
<dbReference type="EMBL" id="SRLO01000515">
    <property type="protein sequence ID" value="TNN53467.1"/>
    <property type="molecule type" value="Genomic_DNA"/>
</dbReference>
<feature type="compositionally biased region" description="Basic and acidic residues" evidence="1">
    <location>
        <begin position="33"/>
        <end position="44"/>
    </location>
</feature>
<reference evidence="2 3" key="1">
    <citation type="submission" date="2019-03" db="EMBL/GenBank/DDBJ databases">
        <title>First draft genome of Liparis tanakae, snailfish: a comprehensive survey of snailfish specific genes.</title>
        <authorList>
            <person name="Kim W."/>
            <person name="Song I."/>
            <person name="Jeong J.-H."/>
            <person name="Kim D."/>
            <person name="Kim S."/>
            <person name="Ryu S."/>
            <person name="Song J.Y."/>
            <person name="Lee S.K."/>
        </authorList>
    </citation>
    <scope>NUCLEOTIDE SEQUENCE [LARGE SCALE GENOMIC DNA]</scope>
    <source>
        <tissue evidence="2">Muscle</tissue>
    </source>
</reference>
<feature type="region of interest" description="Disordered" evidence="1">
    <location>
        <begin position="1"/>
        <end position="44"/>
    </location>
</feature>
<comment type="caution">
    <text evidence="2">The sequence shown here is derived from an EMBL/GenBank/DDBJ whole genome shotgun (WGS) entry which is preliminary data.</text>
</comment>
<name>A0A4Z2GIZ5_9TELE</name>
<organism evidence="2 3">
    <name type="scientific">Liparis tanakae</name>
    <name type="common">Tanaka's snailfish</name>
    <dbReference type="NCBI Taxonomy" id="230148"/>
    <lineage>
        <taxon>Eukaryota</taxon>
        <taxon>Metazoa</taxon>
        <taxon>Chordata</taxon>
        <taxon>Craniata</taxon>
        <taxon>Vertebrata</taxon>
        <taxon>Euteleostomi</taxon>
        <taxon>Actinopterygii</taxon>
        <taxon>Neopterygii</taxon>
        <taxon>Teleostei</taxon>
        <taxon>Neoteleostei</taxon>
        <taxon>Acanthomorphata</taxon>
        <taxon>Eupercaria</taxon>
        <taxon>Perciformes</taxon>
        <taxon>Cottioidei</taxon>
        <taxon>Cottales</taxon>
        <taxon>Liparidae</taxon>
        <taxon>Liparis</taxon>
    </lineage>
</organism>
<dbReference type="AlphaFoldDB" id="A0A4Z2GIZ5"/>
<evidence type="ECO:0000313" key="3">
    <source>
        <dbReference type="Proteomes" id="UP000314294"/>
    </source>
</evidence>
<dbReference type="Proteomes" id="UP000314294">
    <property type="component" value="Unassembled WGS sequence"/>
</dbReference>
<keyword evidence="3" id="KW-1185">Reference proteome</keyword>
<protein>
    <submittedName>
        <fullName evidence="2">Uncharacterized protein</fullName>
    </submittedName>
</protein>
<proteinExistence type="predicted"/>